<dbReference type="Pfam" id="PF16391">
    <property type="entry name" value="DUF5000"/>
    <property type="match status" value="1"/>
</dbReference>
<evidence type="ECO:0000313" key="3">
    <source>
        <dbReference type="Proteomes" id="UP000306918"/>
    </source>
</evidence>
<sequence>MVCGWGFRVCSCFCPNIPLQFAVQSGLAFDIVINNDNLIIMKLYKLTCIFIAMLGVLLHGCKPEVHKPLSGSGDGSTPHPLKSVTVTSLPGAAQLNYILPASTGLLYVKAVYEIQPGVTREVRASYYNNSMVIDGFADTLLHPVQLYVVTRDEKQSEPVTVTVSPLTPPFISVFRSLDVRADFGGVHVAFKNKTSAEVAIVALTTDSAGVFDQADAYYTKADSGDYSVRGYKAEKRKFGFFIKDRWGNMSDTLTGEYTPLYEELMDKTRFREVSLPTDVGYGWGFSMPYLWNGVFKGYDMWHSADKLDGMPLWFTFDMGVTAQLSRIGLWQRNQDGGWIYLQNNVREFEIYGSTNPNPNGSWDNSWTLLTHRTVIKPSGLPVGQTSSADLAAAETGELMNVPLSAPKVRYIRVKVLRTWTNGGYAANIAEMSFWGDSR</sequence>
<dbReference type="Gene3D" id="2.60.120.260">
    <property type="entry name" value="Galactose-binding domain-like"/>
    <property type="match status" value="1"/>
</dbReference>
<feature type="domain" description="F5/8 type C" evidence="1">
    <location>
        <begin position="301"/>
        <end position="436"/>
    </location>
</feature>
<dbReference type="InterPro" id="IPR032527">
    <property type="entry name" value="DUF4959"/>
</dbReference>
<dbReference type="Proteomes" id="UP000306918">
    <property type="component" value="Unassembled WGS sequence"/>
</dbReference>
<protein>
    <submittedName>
        <fullName evidence="2">DUF5126 domain-containing protein</fullName>
    </submittedName>
</protein>
<gene>
    <name evidence="2" type="ORF">FAM09_14125</name>
</gene>
<accession>A0A4S8I1P1</accession>
<dbReference type="EMBL" id="STFF01000003">
    <property type="protein sequence ID" value="THU39632.1"/>
    <property type="molecule type" value="Genomic_DNA"/>
</dbReference>
<name>A0A4S8I1P1_9BACT</name>
<dbReference type="Pfam" id="PF17166">
    <property type="entry name" value="DUF5126"/>
    <property type="match status" value="1"/>
</dbReference>
<proteinExistence type="predicted"/>
<keyword evidence="3" id="KW-1185">Reference proteome</keyword>
<evidence type="ECO:0000313" key="2">
    <source>
        <dbReference type="EMBL" id="THU39632.1"/>
    </source>
</evidence>
<dbReference type="AlphaFoldDB" id="A0A4S8I1P1"/>
<comment type="caution">
    <text evidence="2">The sequence shown here is derived from an EMBL/GenBank/DDBJ whole genome shotgun (WGS) entry which is preliminary data.</text>
</comment>
<dbReference type="Pfam" id="PF16323">
    <property type="entry name" value="DUF4959"/>
    <property type="match status" value="1"/>
</dbReference>
<organism evidence="2 3">
    <name type="scientific">Niastella caeni</name>
    <dbReference type="NCBI Taxonomy" id="2569763"/>
    <lineage>
        <taxon>Bacteria</taxon>
        <taxon>Pseudomonadati</taxon>
        <taxon>Bacteroidota</taxon>
        <taxon>Chitinophagia</taxon>
        <taxon>Chitinophagales</taxon>
        <taxon>Chitinophagaceae</taxon>
        <taxon>Niastella</taxon>
    </lineage>
</organism>
<dbReference type="SUPFAM" id="SSF49785">
    <property type="entry name" value="Galactose-binding domain-like"/>
    <property type="match status" value="1"/>
</dbReference>
<reference evidence="2 3" key="1">
    <citation type="submission" date="2019-04" db="EMBL/GenBank/DDBJ databases">
        <title>Niastella caeni sp. nov., isolated from activated sludge.</title>
        <authorList>
            <person name="Sheng M."/>
        </authorList>
    </citation>
    <scope>NUCLEOTIDE SEQUENCE [LARGE SCALE GENOMIC DNA]</scope>
    <source>
        <strain evidence="2 3">HX-2-15</strain>
    </source>
</reference>
<dbReference type="PROSITE" id="PS50022">
    <property type="entry name" value="FA58C_3"/>
    <property type="match status" value="1"/>
</dbReference>
<dbReference type="InterPro" id="IPR000421">
    <property type="entry name" value="FA58C"/>
</dbReference>
<dbReference type="InterPro" id="IPR008979">
    <property type="entry name" value="Galactose-bd-like_sf"/>
</dbReference>
<dbReference type="OrthoDB" id="621114at2"/>
<dbReference type="InterPro" id="IPR033431">
    <property type="entry name" value="DUF5126"/>
</dbReference>
<evidence type="ECO:0000259" key="1">
    <source>
        <dbReference type="PROSITE" id="PS50022"/>
    </source>
</evidence>
<dbReference type="InterPro" id="IPR032164">
    <property type="entry name" value="DUF5000"/>
</dbReference>